<evidence type="ECO:0000313" key="9">
    <source>
        <dbReference type="Proteomes" id="UP000016922"/>
    </source>
</evidence>
<dbReference type="RefSeq" id="XP_008082087.1">
    <property type="nucleotide sequence ID" value="XM_008083896.1"/>
</dbReference>
<feature type="compositionally biased region" description="Polar residues" evidence="6">
    <location>
        <begin position="446"/>
        <end position="460"/>
    </location>
</feature>
<dbReference type="InterPro" id="IPR036875">
    <property type="entry name" value="Znf_CCHC_sf"/>
</dbReference>
<feature type="region of interest" description="Disordered" evidence="6">
    <location>
        <begin position="1"/>
        <end position="55"/>
    </location>
</feature>
<dbReference type="GeneID" id="19462698"/>
<dbReference type="HOGENOM" id="CLU_024213_0_0_1"/>
<dbReference type="PROSITE" id="PS50158">
    <property type="entry name" value="ZF_CCHC"/>
    <property type="match status" value="6"/>
</dbReference>
<dbReference type="KEGG" id="glz:GLAREA_03643"/>
<dbReference type="OrthoDB" id="8026949at2759"/>
<feature type="compositionally biased region" description="Gly residues" evidence="6">
    <location>
        <begin position="41"/>
        <end position="55"/>
    </location>
</feature>
<feature type="domain" description="CCHC-type" evidence="7">
    <location>
        <begin position="288"/>
        <end position="302"/>
    </location>
</feature>
<dbReference type="SUPFAM" id="SSF57756">
    <property type="entry name" value="Retrovirus zinc finger-like domains"/>
    <property type="match status" value="5"/>
</dbReference>
<feature type="compositionally biased region" description="Polar residues" evidence="6">
    <location>
        <begin position="21"/>
        <end position="34"/>
    </location>
</feature>
<evidence type="ECO:0000259" key="7">
    <source>
        <dbReference type="PROSITE" id="PS50158"/>
    </source>
</evidence>
<feature type="domain" description="CCHC-type" evidence="7">
    <location>
        <begin position="112"/>
        <end position="127"/>
    </location>
</feature>
<dbReference type="Proteomes" id="UP000016922">
    <property type="component" value="Unassembled WGS sequence"/>
</dbReference>
<reference evidence="8 9" key="1">
    <citation type="journal article" date="2013" name="BMC Genomics">
        <title>Genomics-driven discovery of the pneumocandin biosynthetic gene cluster in the fungus Glarea lozoyensis.</title>
        <authorList>
            <person name="Chen L."/>
            <person name="Yue Q."/>
            <person name="Zhang X."/>
            <person name="Xiang M."/>
            <person name="Wang C."/>
            <person name="Li S."/>
            <person name="Che Y."/>
            <person name="Ortiz-Lopez F.J."/>
            <person name="Bills G.F."/>
            <person name="Liu X."/>
            <person name="An Z."/>
        </authorList>
    </citation>
    <scope>NUCLEOTIDE SEQUENCE [LARGE SCALE GENOMIC DNA]</scope>
    <source>
        <strain evidence="9">ATCC 20868 / MF5171</strain>
    </source>
</reference>
<feature type="domain" description="CCHC-type" evidence="7">
    <location>
        <begin position="335"/>
        <end position="350"/>
    </location>
</feature>
<feature type="domain" description="CCHC-type" evidence="7">
    <location>
        <begin position="381"/>
        <end position="395"/>
    </location>
</feature>
<evidence type="ECO:0000313" key="8">
    <source>
        <dbReference type="EMBL" id="EPE30676.1"/>
    </source>
</evidence>
<sequence>MSWEVVADETDGGGGGGDQWGASNEFSEPQSNGFETVGGSDEFGGGGGGGDGGSTAGGGGFGGECYNCGQTGHPKSECPNPRVEREFTGTCRLCELPGHRASDCPSKPPPICINCKEEGHAAVDCKNQRKVEYPGVEDISAEEAWERIKVAAEEREMDDLLEAADCYFKAAPDATYPQMEKGFRQQGLRVYLIGLEKELTSTYTVMDLQGNLDKKYTVNWRFSDKPLRPSEKEGWPESAEENMSRLENAGKPVDRGVPKCSNCDQLGHTFKGCPEEKQEKTDKIVVSCFNCSEVGHRMRDCPVPRVDKFACRNCKASGHSSKECTEPRSAEGVECKKCNETGHFAKDCPQGGGGGGGGACHNCGEEGHRKQDCTNEKKVQCRNCDEFGHVGRDCPLPRDYSRVTCTNCQKTGHTKVRCKEPVKEEDDNAAGHGADTNGDTGFAGDTENTIVGTSPEQTDSWGGASVAAPAVEVGGWGSGGGGGGW</sequence>
<dbReference type="EMBL" id="KE145363">
    <property type="protein sequence ID" value="EPE30676.1"/>
    <property type="molecule type" value="Genomic_DNA"/>
</dbReference>
<dbReference type="OMA" id="RVRDCPE"/>
<evidence type="ECO:0000256" key="4">
    <source>
        <dbReference type="ARBA" id="ARBA00022833"/>
    </source>
</evidence>
<proteinExistence type="predicted"/>
<dbReference type="Pfam" id="PF00098">
    <property type="entry name" value="zf-CCHC"/>
    <property type="match status" value="7"/>
</dbReference>
<evidence type="ECO:0000256" key="6">
    <source>
        <dbReference type="SAM" id="MobiDB-lite"/>
    </source>
</evidence>
<accession>S3DFB8</accession>
<name>S3DFB8_GLAL2</name>
<keyword evidence="4" id="KW-0862">Zinc</keyword>
<feature type="region of interest" description="Disordered" evidence="6">
    <location>
        <begin position="422"/>
        <end position="462"/>
    </location>
</feature>
<dbReference type="PANTHER" id="PTHR47103:SF8">
    <property type="entry name" value="DNA-BINDING PROTEIN"/>
    <property type="match status" value="1"/>
</dbReference>
<feature type="compositionally biased region" description="Acidic residues" evidence="6">
    <location>
        <begin position="1"/>
        <end position="11"/>
    </location>
</feature>
<evidence type="ECO:0000256" key="1">
    <source>
        <dbReference type="ARBA" id="ARBA00022723"/>
    </source>
</evidence>
<gene>
    <name evidence="8" type="ORF">GLAREA_03643</name>
</gene>
<keyword evidence="2" id="KW-0677">Repeat</keyword>
<keyword evidence="3 5" id="KW-0863">Zinc-finger</keyword>
<keyword evidence="1" id="KW-0479">Metal-binding</keyword>
<protein>
    <submittedName>
        <fullName evidence="8">Retrovirus zinc finger-like protein</fullName>
    </submittedName>
</protein>
<dbReference type="eggNOG" id="KOG0335">
    <property type="taxonomic scope" value="Eukaryota"/>
</dbReference>
<organism evidence="8 9">
    <name type="scientific">Glarea lozoyensis (strain ATCC 20868 / MF5171)</name>
    <dbReference type="NCBI Taxonomy" id="1116229"/>
    <lineage>
        <taxon>Eukaryota</taxon>
        <taxon>Fungi</taxon>
        <taxon>Dikarya</taxon>
        <taxon>Ascomycota</taxon>
        <taxon>Pezizomycotina</taxon>
        <taxon>Leotiomycetes</taxon>
        <taxon>Helotiales</taxon>
        <taxon>Helotiaceae</taxon>
        <taxon>Glarea</taxon>
    </lineage>
</organism>
<dbReference type="Gene3D" id="4.10.60.10">
    <property type="entry name" value="Zinc finger, CCHC-type"/>
    <property type="match status" value="4"/>
</dbReference>
<feature type="domain" description="CCHC-type" evidence="7">
    <location>
        <begin position="360"/>
        <end position="375"/>
    </location>
</feature>
<evidence type="ECO:0000256" key="5">
    <source>
        <dbReference type="PROSITE-ProRule" id="PRU00047"/>
    </source>
</evidence>
<dbReference type="GO" id="GO:0003676">
    <property type="term" value="F:nucleic acid binding"/>
    <property type="evidence" value="ECO:0007669"/>
    <property type="project" value="InterPro"/>
</dbReference>
<dbReference type="PANTHER" id="PTHR47103">
    <property type="entry name" value="DNA-BINDING PROTEIN"/>
    <property type="match status" value="1"/>
</dbReference>
<dbReference type="InterPro" id="IPR001878">
    <property type="entry name" value="Znf_CCHC"/>
</dbReference>
<keyword evidence="9" id="KW-1185">Reference proteome</keyword>
<dbReference type="AlphaFoldDB" id="S3DFB8"/>
<dbReference type="STRING" id="1116229.S3DFB8"/>
<dbReference type="SMART" id="SM00343">
    <property type="entry name" value="ZnF_C2HC"/>
    <property type="match status" value="10"/>
</dbReference>
<evidence type="ECO:0000256" key="3">
    <source>
        <dbReference type="ARBA" id="ARBA00022771"/>
    </source>
</evidence>
<feature type="domain" description="CCHC-type" evidence="7">
    <location>
        <begin position="65"/>
        <end position="80"/>
    </location>
</feature>
<evidence type="ECO:0000256" key="2">
    <source>
        <dbReference type="ARBA" id="ARBA00022737"/>
    </source>
</evidence>
<dbReference type="GO" id="GO:0008270">
    <property type="term" value="F:zinc ion binding"/>
    <property type="evidence" value="ECO:0007669"/>
    <property type="project" value="UniProtKB-KW"/>
</dbReference>